<dbReference type="OrthoDB" id="10432413at2759"/>
<sequence>MTGYVAVAESGFLLTCLLQLLRLPTYQNTIKLEGAKSFDDACSSDLQLFSFACLPGPWAGFGLLARPAAASFAISQPSQLSGLGCARRHSRSFRLSGWSWQALVAGVSEDCQDGGAEESLVPDAMRNLRSPYQPYPGDLRKRSLKPSSCGDFDDVQVLQVPSRPATLLPDSQTSLPPPQLREFEGPFCPFSLLPSQRTKAGLSMPFLPPSLSLTRAPQGRFLLFISELRPKLRAASASPPLRSSFTSQPGSLFRQKKGPQRAQAREARGLPPQPSQLLGLCVPVSLHSFSCVQASFLGWSHGKGKKPEEGSPKNTDSEEIARGGRVSARSEPGKRILPQFQWLEDAQSDGAQDAALCVTKASPERRRPHLLIAKIREVFRAAFLRSSPFSSIPVGHTCPEKPYNAEKKPAHRFE</sequence>
<evidence type="ECO:0000313" key="4">
    <source>
        <dbReference type="Proteomes" id="UP000186817"/>
    </source>
</evidence>
<feature type="compositionally biased region" description="Basic and acidic residues" evidence="1">
    <location>
        <begin position="305"/>
        <end position="322"/>
    </location>
</feature>
<reference evidence="3 4" key="1">
    <citation type="submission" date="2016-02" db="EMBL/GenBank/DDBJ databases">
        <title>Genome analysis of coral dinoflagellate symbionts highlights evolutionary adaptations to a symbiotic lifestyle.</title>
        <authorList>
            <person name="Aranda M."/>
            <person name="Li Y."/>
            <person name="Liew Y.J."/>
            <person name="Baumgarten S."/>
            <person name="Simakov O."/>
            <person name="Wilson M."/>
            <person name="Piel J."/>
            <person name="Ashoor H."/>
            <person name="Bougouffa S."/>
            <person name="Bajic V.B."/>
            <person name="Ryu T."/>
            <person name="Ravasi T."/>
            <person name="Bayer T."/>
            <person name="Micklem G."/>
            <person name="Kim H."/>
            <person name="Bhak J."/>
            <person name="Lajeunesse T.C."/>
            <person name="Voolstra C.R."/>
        </authorList>
    </citation>
    <scope>NUCLEOTIDE SEQUENCE [LARGE SCALE GENOMIC DNA]</scope>
    <source>
        <strain evidence="3 4">CCMP2467</strain>
    </source>
</reference>
<feature type="compositionally biased region" description="Basic and acidic residues" evidence="1">
    <location>
        <begin position="403"/>
        <end position="414"/>
    </location>
</feature>
<proteinExistence type="predicted"/>
<accession>A0A1Q9CTV9</accession>
<feature type="region of interest" description="Disordered" evidence="1">
    <location>
        <begin position="394"/>
        <end position="414"/>
    </location>
</feature>
<keyword evidence="2" id="KW-0732">Signal</keyword>
<dbReference type="EMBL" id="LSRX01000921">
    <property type="protein sequence ID" value="OLP86327.1"/>
    <property type="molecule type" value="Genomic_DNA"/>
</dbReference>
<feature type="region of interest" description="Disordered" evidence="1">
    <location>
        <begin position="236"/>
        <end position="272"/>
    </location>
</feature>
<feature type="chain" id="PRO_5013271643" evidence="2">
    <location>
        <begin position="19"/>
        <end position="414"/>
    </location>
</feature>
<evidence type="ECO:0000256" key="1">
    <source>
        <dbReference type="SAM" id="MobiDB-lite"/>
    </source>
</evidence>
<evidence type="ECO:0000313" key="3">
    <source>
        <dbReference type="EMBL" id="OLP86327.1"/>
    </source>
</evidence>
<organism evidence="3 4">
    <name type="scientific">Symbiodinium microadriaticum</name>
    <name type="common">Dinoflagellate</name>
    <name type="synonym">Zooxanthella microadriatica</name>
    <dbReference type="NCBI Taxonomy" id="2951"/>
    <lineage>
        <taxon>Eukaryota</taxon>
        <taxon>Sar</taxon>
        <taxon>Alveolata</taxon>
        <taxon>Dinophyceae</taxon>
        <taxon>Suessiales</taxon>
        <taxon>Symbiodiniaceae</taxon>
        <taxon>Symbiodinium</taxon>
    </lineage>
</organism>
<feature type="region of interest" description="Disordered" evidence="1">
    <location>
        <begin position="301"/>
        <end position="331"/>
    </location>
</feature>
<dbReference type="Proteomes" id="UP000186817">
    <property type="component" value="Unassembled WGS sequence"/>
</dbReference>
<comment type="caution">
    <text evidence="3">The sequence shown here is derived from an EMBL/GenBank/DDBJ whole genome shotgun (WGS) entry which is preliminary data.</text>
</comment>
<gene>
    <name evidence="3" type="ORF">AK812_SmicGene32566</name>
</gene>
<dbReference type="AlphaFoldDB" id="A0A1Q9CTV9"/>
<evidence type="ECO:0000256" key="2">
    <source>
        <dbReference type="SAM" id="SignalP"/>
    </source>
</evidence>
<protein>
    <submittedName>
        <fullName evidence="3">Uncharacterized protein</fullName>
    </submittedName>
</protein>
<feature type="signal peptide" evidence="2">
    <location>
        <begin position="1"/>
        <end position="18"/>
    </location>
</feature>
<name>A0A1Q9CTV9_SYMMI</name>
<keyword evidence="4" id="KW-1185">Reference proteome</keyword>